<feature type="transmembrane region" description="Helical" evidence="1">
    <location>
        <begin position="150"/>
        <end position="169"/>
    </location>
</feature>
<feature type="transmembrane region" description="Helical" evidence="1">
    <location>
        <begin position="122"/>
        <end position="143"/>
    </location>
</feature>
<dbReference type="Pfam" id="PF12730">
    <property type="entry name" value="ABC2_membrane_4"/>
    <property type="match status" value="1"/>
</dbReference>
<dbReference type="PANTHER" id="PTHR37305">
    <property type="entry name" value="INTEGRAL MEMBRANE PROTEIN-RELATED"/>
    <property type="match status" value="1"/>
</dbReference>
<feature type="transmembrane region" description="Helical" evidence="1">
    <location>
        <begin position="77"/>
        <end position="102"/>
    </location>
</feature>
<name>A0A6G8Q1L5_9ACTN</name>
<dbReference type="AlphaFoldDB" id="A0A6G8Q1L5"/>
<dbReference type="GO" id="GO:0005886">
    <property type="term" value="C:plasma membrane"/>
    <property type="evidence" value="ECO:0007669"/>
    <property type="project" value="UniProtKB-SubCell"/>
</dbReference>
<keyword evidence="3" id="KW-1185">Reference proteome</keyword>
<dbReference type="KEGG" id="rmar:GBA65_19385"/>
<feature type="transmembrane region" description="Helical" evidence="1">
    <location>
        <begin position="213"/>
        <end position="233"/>
    </location>
</feature>
<sequence>MPPEVRAQEEAFAEQQLNALLPESLLSNLFGSGVFGIGGAIALIFGALAAGSEYGWGTLKSVLSQRPGRLGVLLGKLAALGLFLLLFVLLALSAAALGSFAVARLEEAAVDWPSVGELFRGFGAGALILLVWGSLGFALAVLFRGTALAIGLGLAYALAVENILATLPIEGDTFERIRKATLGENTLGLSNSFGSPFPEGFGVPEPLVEPERAVLVLSAYAVGFVLLAALLLWRRDVT</sequence>
<dbReference type="Proteomes" id="UP000502706">
    <property type="component" value="Chromosome"/>
</dbReference>
<keyword evidence="1" id="KW-0812">Transmembrane</keyword>
<dbReference type="EMBL" id="CP045121">
    <property type="protein sequence ID" value="QIN80325.1"/>
    <property type="molecule type" value="Genomic_DNA"/>
</dbReference>
<dbReference type="PANTHER" id="PTHR37305:SF1">
    <property type="entry name" value="MEMBRANE PROTEIN"/>
    <property type="match status" value="1"/>
</dbReference>
<accession>A0A6G8Q1L5</accession>
<protein>
    <submittedName>
        <fullName evidence="2">ABC transporter permease subunit</fullName>
    </submittedName>
</protein>
<organism evidence="2 3">
    <name type="scientific">Rubrobacter marinus</name>
    <dbReference type="NCBI Taxonomy" id="2653852"/>
    <lineage>
        <taxon>Bacteria</taxon>
        <taxon>Bacillati</taxon>
        <taxon>Actinomycetota</taxon>
        <taxon>Rubrobacteria</taxon>
        <taxon>Rubrobacterales</taxon>
        <taxon>Rubrobacteraceae</taxon>
        <taxon>Rubrobacter</taxon>
    </lineage>
</organism>
<feature type="transmembrane region" description="Helical" evidence="1">
    <location>
        <begin position="29"/>
        <end position="56"/>
    </location>
</feature>
<evidence type="ECO:0000256" key="1">
    <source>
        <dbReference type="SAM" id="Phobius"/>
    </source>
</evidence>
<evidence type="ECO:0000313" key="2">
    <source>
        <dbReference type="EMBL" id="QIN80325.1"/>
    </source>
</evidence>
<keyword evidence="1" id="KW-0472">Membrane</keyword>
<dbReference type="GO" id="GO:0140359">
    <property type="term" value="F:ABC-type transporter activity"/>
    <property type="evidence" value="ECO:0007669"/>
    <property type="project" value="InterPro"/>
</dbReference>
<dbReference type="RefSeq" id="WP_166397996.1">
    <property type="nucleotide sequence ID" value="NZ_CP045121.1"/>
</dbReference>
<keyword evidence="1" id="KW-1133">Transmembrane helix</keyword>
<evidence type="ECO:0000313" key="3">
    <source>
        <dbReference type="Proteomes" id="UP000502706"/>
    </source>
</evidence>
<proteinExistence type="predicted"/>
<reference evidence="2 3" key="1">
    <citation type="submission" date="2019-10" db="EMBL/GenBank/DDBJ databases">
        <title>Rubrobacter sp nov SCSIO 52915 isolated from a deep-sea sediment in the South China Sea.</title>
        <authorList>
            <person name="Chen R.W."/>
        </authorList>
    </citation>
    <scope>NUCLEOTIDE SEQUENCE [LARGE SCALE GENOMIC DNA]</scope>
    <source>
        <strain evidence="2 3">SCSIO 52915</strain>
    </source>
</reference>
<gene>
    <name evidence="2" type="ORF">GBA65_19385</name>
</gene>